<proteinExistence type="predicted"/>
<dbReference type="AlphaFoldDB" id="E1YL08"/>
<dbReference type="SUPFAM" id="SSF48695">
    <property type="entry name" value="Multiheme cytochromes"/>
    <property type="match status" value="1"/>
</dbReference>
<name>E1YL08_9BACT</name>
<accession>E1YL08</accession>
<organism evidence="1">
    <name type="scientific">uncultured Desulfobacterium sp</name>
    <dbReference type="NCBI Taxonomy" id="201089"/>
    <lineage>
        <taxon>Bacteria</taxon>
        <taxon>Pseudomonadati</taxon>
        <taxon>Thermodesulfobacteriota</taxon>
        <taxon>Desulfobacteria</taxon>
        <taxon>Desulfobacterales</taxon>
        <taxon>Desulfobacteriaceae</taxon>
        <taxon>Desulfobacterium</taxon>
        <taxon>environmental samples</taxon>
    </lineage>
</organism>
<gene>
    <name evidence="1" type="ORF">N47_E43030</name>
</gene>
<reference evidence="1" key="1">
    <citation type="journal article" date="2011" name="Environ. Microbiol.">
        <title>Genomic insights into the metabolic potential of the polycyclic aromatic hydrocarbon degrading sulfate-reducing Deltaproteobacterium N47.</title>
        <authorList>
            <person name="Bergmann F."/>
            <person name="Selesi D."/>
            <person name="Weinmaier T."/>
            <person name="Tischler P."/>
            <person name="Rattei T."/>
            <person name="Meckenstock R.U."/>
        </authorList>
    </citation>
    <scope>NUCLEOTIDE SEQUENCE</scope>
</reference>
<protein>
    <recommendedName>
        <fullName evidence="2">C_GCAxxG_C_C family protein</fullName>
    </recommendedName>
</protein>
<dbReference type="Pfam" id="PF09719">
    <property type="entry name" value="C_GCAxxG_C_C"/>
    <property type="match status" value="1"/>
</dbReference>
<evidence type="ECO:0000313" key="1">
    <source>
        <dbReference type="EMBL" id="CBX30791.1"/>
    </source>
</evidence>
<evidence type="ECO:0008006" key="2">
    <source>
        <dbReference type="Google" id="ProtNLM"/>
    </source>
</evidence>
<dbReference type="InterPro" id="IPR036280">
    <property type="entry name" value="Multihaem_cyt_sf"/>
</dbReference>
<dbReference type="NCBIfam" id="NF045669">
    <property type="entry name" value="DVU1555_fam_CGA"/>
    <property type="match status" value="1"/>
</dbReference>
<dbReference type="EMBL" id="FR695877">
    <property type="protein sequence ID" value="CBX30791.1"/>
    <property type="molecule type" value="Genomic_DNA"/>
</dbReference>
<sequence length="150" mass="16009">MIDEIGFRLLQLAGRGYCCSQVLIILALEAQGKTNPDLVRAMSGLCMGGAGSGNACGVFTGAACMLALYAGKGADNEKENEKLQLMYSELSEWFEHTACASYNGISCKDIIGEEASMPDPNLCGRLLTDSYNQVIQILVQNGFDPFAPSP</sequence>
<dbReference type="InterPro" id="IPR010181">
    <property type="entry name" value="CGCAxxGCC_motif"/>
</dbReference>